<proteinExistence type="predicted"/>
<keyword evidence="2" id="KW-1185">Reference proteome</keyword>
<sequence>MIISLPRNIILHFPNKFSKTISVSFGITKIEMNSNVGVINCSILSLSKKNSSQKLSLSLETSSPYRKKININIDSERSDECIDFTMIITSRNNASISNFGGGFRWKSEYPWCIIEVKMTEKQEFLHKTSFRLNRFFYMVVIQKLITFLISYSYSDLKIIRINRHNFFLLVFEVQILTKIRQNHEYFLAYNNYKKNLNFGVFRPLKHKPPFHRPLEIISSSSFRIIFRIDPHGT</sequence>
<protein>
    <submittedName>
        <fullName evidence="1">Uncharacterized protein</fullName>
    </submittedName>
</protein>
<evidence type="ECO:0000313" key="1">
    <source>
        <dbReference type="EMBL" id="KAE9525552.1"/>
    </source>
</evidence>
<gene>
    <name evidence="1" type="ORF">AGLY_014079</name>
</gene>
<evidence type="ECO:0000313" key="2">
    <source>
        <dbReference type="Proteomes" id="UP000475862"/>
    </source>
</evidence>
<reference evidence="1 2" key="1">
    <citation type="submission" date="2019-08" db="EMBL/GenBank/DDBJ databases">
        <title>The genome of the soybean aphid Biotype 1, its phylome, world population structure and adaptation to the North American continent.</title>
        <authorList>
            <person name="Giordano R."/>
            <person name="Donthu R.K."/>
            <person name="Hernandez A.G."/>
            <person name="Wright C.L."/>
            <person name="Zimin A.V."/>
        </authorList>
    </citation>
    <scope>NUCLEOTIDE SEQUENCE [LARGE SCALE GENOMIC DNA]</scope>
    <source>
        <tissue evidence="1">Whole aphids</tissue>
    </source>
</reference>
<dbReference type="AlphaFoldDB" id="A0A6G0T652"/>
<accession>A0A6G0T652</accession>
<dbReference type="EMBL" id="VYZN01000059">
    <property type="protein sequence ID" value="KAE9525552.1"/>
    <property type="molecule type" value="Genomic_DNA"/>
</dbReference>
<organism evidence="1 2">
    <name type="scientific">Aphis glycines</name>
    <name type="common">Soybean aphid</name>
    <dbReference type="NCBI Taxonomy" id="307491"/>
    <lineage>
        <taxon>Eukaryota</taxon>
        <taxon>Metazoa</taxon>
        <taxon>Ecdysozoa</taxon>
        <taxon>Arthropoda</taxon>
        <taxon>Hexapoda</taxon>
        <taxon>Insecta</taxon>
        <taxon>Pterygota</taxon>
        <taxon>Neoptera</taxon>
        <taxon>Paraneoptera</taxon>
        <taxon>Hemiptera</taxon>
        <taxon>Sternorrhyncha</taxon>
        <taxon>Aphidomorpha</taxon>
        <taxon>Aphidoidea</taxon>
        <taxon>Aphididae</taxon>
        <taxon>Aphidini</taxon>
        <taxon>Aphis</taxon>
        <taxon>Aphis</taxon>
    </lineage>
</organism>
<comment type="caution">
    <text evidence="1">The sequence shown here is derived from an EMBL/GenBank/DDBJ whole genome shotgun (WGS) entry which is preliminary data.</text>
</comment>
<dbReference type="Proteomes" id="UP000475862">
    <property type="component" value="Unassembled WGS sequence"/>
</dbReference>
<name>A0A6G0T652_APHGL</name>